<proteinExistence type="predicted"/>
<dbReference type="PROSITE" id="PS51257">
    <property type="entry name" value="PROKAR_LIPOPROTEIN"/>
    <property type="match status" value="1"/>
</dbReference>
<evidence type="ECO:0008006" key="4">
    <source>
        <dbReference type="Google" id="ProtNLM"/>
    </source>
</evidence>
<accession>A0A7W9BGN5</accession>
<dbReference type="EMBL" id="JACIJK010000016">
    <property type="protein sequence ID" value="MBB5716847.1"/>
    <property type="molecule type" value="Genomic_DNA"/>
</dbReference>
<keyword evidence="3" id="KW-1185">Reference proteome</keyword>
<name>A0A7W9BGN5_9SPHN</name>
<feature type="region of interest" description="Disordered" evidence="1">
    <location>
        <begin position="37"/>
        <end position="81"/>
    </location>
</feature>
<evidence type="ECO:0000313" key="3">
    <source>
        <dbReference type="Proteomes" id="UP000546200"/>
    </source>
</evidence>
<comment type="caution">
    <text evidence="2">The sequence shown here is derived from an EMBL/GenBank/DDBJ whole genome shotgun (WGS) entry which is preliminary data.</text>
</comment>
<gene>
    <name evidence="2" type="ORF">FHS94_003719</name>
</gene>
<evidence type="ECO:0000313" key="2">
    <source>
        <dbReference type="EMBL" id="MBB5716847.1"/>
    </source>
</evidence>
<feature type="compositionally biased region" description="Basic and acidic residues" evidence="1">
    <location>
        <begin position="39"/>
        <end position="81"/>
    </location>
</feature>
<evidence type="ECO:0000256" key="1">
    <source>
        <dbReference type="SAM" id="MobiDB-lite"/>
    </source>
</evidence>
<organism evidence="2 3">
    <name type="scientific">Sphingomonas aerophila</name>
    <dbReference type="NCBI Taxonomy" id="1344948"/>
    <lineage>
        <taxon>Bacteria</taxon>
        <taxon>Pseudomonadati</taxon>
        <taxon>Pseudomonadota</taxon>
        <taxon>Alphaproteobacteria</taxon>
        <taxon>Sphingomonadales</taxon>
        <taxon>Sphingomonadaceae</taxon>
        <taxon>Sphingomonas</taxon>
    </lineage>
</organism>
<protein>
    <recommendedName>
        <fullName evidence="4">DUF4398 domain-containing protein</fullName>
    </recommendedName>
</protein>
<dbReference type="RefSeq" id="WP_184060474.1">
    <property type="nucleotide sequence ID" value="NZ_JACIJK010000016.1"/>
</dbReference>
<reference evidence="2 3" key="1">
    <citation type="submission" date="2020-08" db="EMBL/GenBank/DDBJ databases">
        <title>Genomic Encyclopedia of Type Strains, Phase IV (KMG-IV): sequencing the most valuable type-strain genomes for metagenomic binning, comparative biology and taxonomic classification.</title>
        <authorList>
            <person name="Goeker M."/>
        </authorList>
    </citation>
    <scope>NUCLEOTIDE SEQUENCE [LARGE SCALE GENOMIC DNA]</scope>
    <source>
        <strain evidence="2 3">DSM 100044</strain>
    </source>
</reference>
<dbReference type="AlphaFoldDB" id="A0A7W9BGN5"/>
<sequence>MRYMIMATALILVAGCDGPNEKAGEAQDRAAANAAGIEYKGDGPAERISEAEDRADRAARKDLDAQRDRIKTEADARADRLEEQAREIRRLAKQRADALTSAATGSAAR</sequence>
<dbReference type="Proteomes" id="UP000546200">
    <property type="component" value="Unassembled WGS sequence"/>
</dbReference>